<gene>
    <name evidence="1" type="ORF">BT96DRAFT_997248</name>
</gene>
<sequence>MTLRFLLSFTTTISLSEPNFLDGILPTICLEQYDTEAASHVLIITLLAPPGLPFALSLDIQGISLFSPTQNPSSAFVPYLIKPSRSDFTLPSTGHGLLQPMPYLIRRT</sequence>
<keyword evidence="2" id="KW-1185">Reference proteome</keyword>
<proteinExistence type="predicted"/>
<name>A0A6A4HDY7_9AGAR</name>
<evidence type="ECO:0000313" key="2">
    <source>
        <dbReference type="Proteomes" id="UP000799118"/>
    </source>
</evidence>
<dbReference type="EMBL" id="ML769523">
    <property type="protein sequence ID" value="KAE9395868.1"/>
    <property type="molecule type" value="Genomic_DNA"/>
</dbReference>
<reference evidence="1" key="1">
    <citation type="journal article" date="2019" name="Environ. Microbiol.">
        <title>Fungal ecological strategies reflected in gene transcription - a case study of two litter decomposers.</title>
        <authorList>
            <person name="Barbi F."/>
            <person name="Kohler A."/>
            <person name="Barry K."/>
            <person name="Baskaran P."/>
            <person name="Daum C."/>
            <person name="Fauchery L."/>
            <person name="Ihrmark K."/>
            <person name="Kuo A."/>
            <person name="LaButti K."/>
            <person name="Lipzen A."/>
            <person name="Morin E."/>
            <person name="Grigoriev I.V."/>
            <person name="Henrissat B."/>
            <person name="Lindahl B."/>
            <person name="Martin F."/>
        </authorList>
    </citation>
    <scope>NUCLEOTIDE SEQUENCE</scope>
    <source>
        <strain evidence="1">JB14</strain>
    </source>
</reference>
<accession>A0A6A4HDY7</accession>
<evidence type="ECO:0000313" key="1">
    <source>
        <dbReference type="EMBL" id="KAE9395868.1"/>
    </source>
</evidence>
<organism evidence="1 2">
    <name type="scientific">Gymnopus androsaceus JB14</name>
    <dbReference type="NCBI Taxonomy" id="1447944"/>
    <lineage>
        <taxon>Eukaryota</taxon>
        <taxon>Fungi</taxon>
        <taxon>Dikarya</taxon>
        <taxon>Basidiomycota</taxon>
        <taxon>Agaricomycotina</taxon>
        <taxon>Agaricomycetes</taxon>
        <taxon>Agaricomycetidae</taxon>
        <taxon>Agaricales</taxon>
        <taxon>Marasmiineae</taxon>
        <taxon>Omphalotaceae</taxon>
        <taxon>Gymnopus</taxon>
    </lineage>
</organism>
<dbReference type="AlphaFoldDB" id="A0A6A4HDY7"/>
<protein>
    <submittedName>
        <fullName evidence="1">Uncharacterized protein</fullName>
    </submittedName>
</protein>
<dbReference type="Proteomes" id="UP000799118">
    <property type="component" value="Unassembled WGS sequence"/>
</dbReference>